<feature type="transmembrane region" description="Helical" evidence="1">
    <location>
        <begin position="40"/>
        <end position="60"/>
    </location>
</feature>
<organism evidence="2 3">
    <name type="scientific">Terrabacter carboxydivorans</name>
    <dbReference type="NCBI Taxonomy" id="619730"/>
    <lineage>
        <taxon>Bacteria</taxon>
        <taxon>Bacillati</taxon>
        <taxon>Actinomycetota</taxon>
        <taxon>Actinomycetes</taxon>
        <taxon>Micrococcales</taxon>
        <taxon>Intrasporangiaceae</taxon>
        <taxon>Terrabacter</taxon>
    </lineage>
</organism>
<feature type="transmembrane region" description="Helical" evidence="1">
    <location>
        <begin position="116"/>
        <end position="137"/>
    </location>
</feature>
<comment type="caution">
    <text evidence="2">The sequence shown here is derived from an EMBL/GenBank/DDBJ whole genome shotgun (WGS) entry which is preliminary data.</text>
</comment>
<sequence>MKPLSKEYSIRGATHLLSILHSEPGSTRHKEIEAKNMRNILSRGAAAVGVATIGAILLAGPTLAQTPPGDGGASVSISDRGARVRADLADLAANQAAGSLPGLQSETPSTGTSPDLTIIGGGAAGLVVVAAAGVTIARRHTATTARTA</sequence>
<accession>A0ABP5XXB5</accession>
<name>A0ABP5XXB5_9MICO</name>
<evidence type="ECO:0008006" key="4">
    <source>
        <dbReference type="Google" id="ProtNLM"/>
    </source>
</evidence>
<keyword evidence="3" id="KW-1185">Reference proteome</keyword>
<evidence type="ECO:0000256" key="1">
    <source>
        <dbReference type="SAM" id="Phobius"/>
    </source>
</evidence>
<keyword evidence="1" id="KW-1133">Transmembrane helix</keyword>
<proteinExistence type="predicted"/>
<protein>
    <recommendedName>
        <fullName evidence="4">Gram-positive cocci surface proteins LPxTG domain-containing protein</fullName>
    </recommendedName>
</protein>
<keyword evidence="1" id="KW-0812">Transmembrane</keyword>
<dbReference type="Proteomes" id="UP001500730">
    <property type="component" value="Unassembled WGS sequence"/>
</dbReference>
<keyword evidence="1" id="KW-0472">Membrane</keyword>
<evidence type="ECO:0000313" key="3">
    <source>
        <dbReference type="Proteomes" id="UP001500730"/>
    </source>
</evidence>
<reference evidence="3" key="1">
    <citation type="journal article" date="2019" name="Int. J. Syst. Evol. Microbiol.">
        <title>The Global Catalogue of Microorganisms (GCM) 10K type strain sequencing project: providing services to taxonomists for standard genome sequencing and annotation.</title>
        <authorList>
            <consortium name="The Broad Institute Genomics Platform"/>
            <consortium name="The Broad Institute Genome Sequencing Center for Infectious Disease"/>
            <person name="Wu L."/>
            <person name="Ma J."/>
        </authorList>
    </citation>
    <scope>NUCLEOTIDE SEQUENCE [LARGE SCALE GENOMIC DNA]</scope>
    <source>
        <strain evidence="3">JCM 16259</strain>
    </source>
</reference>
<evidence type="ECO:0000313" key="2">
    <source>
        <dbReference type="EMBL" id="GAA2470791.1"/>
    </source>
</evidence>
<gene>
    <name evidence="2" type="ORF">GCM10009858_05100</name>
</gene>
<dbReference type="EMBL" id="BAAARE010000002">
    <property type="protein sequence ID" value="GAA2470791.1"/>
    <property type="molecule type" value="Genomic_DNA"/>
</dbReference>